<name>A0AAU7BWC4_9FLAO</name>
<dbReference type="EMBL" id="CP157199">
    <property type="protein sequence ID" value="XBG62264.1"/>
    <property type="molecule type" value="Genomic_DNA"/>
</dbReference>
<dbReference type="Gene3D" id="3.40.50.2000">
    <property type="entry name" value="Glycogen Phosphorylase B"/>
    <property type="match status" value="1"/>
</dbReference>
<accession>A0AAU7BWC4</accession>
<keyword evidence="1" id="KW-0808">Transferase</keyword>
<reference evidence="1" key="1">
    <citation type="submission" date="2024-05" db="EMBL/GenBank/DDBJ databases">
        <title>Pontimicrobium maritimus sp. nov., isolated form sea water.</title>
        <authorList>
            <person name="Muhammad N."/>
            <person name="Vuong T.Q."/>
            <person name="Han H.L."/>
            <person name="Kim S.-G."/>
        </authorList>
    </citation>
    <scope>NUCLEOTIDE SEQUENCE</scope>
    <source>
        <strain evidence="1">SW4</strain>
    </source>
</reference>
<protein>
    <submittedName>
        <fullName evidence="1">Glycosyltransferase</fullName>
        <ecNumber evidence="1">2.4.-.-</ecNumber>
    </submittedName>
</protein>
<dbReference type="Pfam" id="PF13692">
    <property type="entry name" value="Glyco_trans_1_4"/>
    <property type="match status" value="1"/>
</dbReference>
<dbReference type="CDD" id="cd03801">
    <property type="entry name" value="GT4_PimA-like"/>
    <property type="match status" value="1"/>
</dbReference>
<dbReference type="RefSeq" id="WP_347925369.1">
    <property type="nucleotide sequence ID" value="NZ_CP157199.1"/>
</dbReference>
<evidence type="ECO:0000313" key="1">
    <source>
        <dbReference type="EMBL" id="XBG62264.1"/>
    </source>
</evidence>
<proteinExistence type="predicted"/>
<dbReference type="GO" id="GO:0016757">
    <property type="term" value="F:glycosyltransferase activity"/>
    <property type="evidence" value="ECO:0007669"/>
    <property type="project" value="UniProtKB-KW"/>
</dbReference>
<sequence length="414" mass="47979">MPKLLIIGFVWPEPKSSAAGSRMMQLINVFLSEDYTITFASPCVKSENAFNLDSLGVTQKEIELNNSSFDDFISQLKPDIVVFDRFMMEEQFGWRVAENHPEALRILDTEDLHCLRKGREQAFKDKKPFNKTYLFRDIAKREIASIYRCDLSLIISEAEITILQNDFGVSENILHYLPFLVNGISEEKSKGLPSFKARKNFVTIGNFLHPPNLDSVRFLKEHIWPQITSKLKDAELHIYGAYANEKVKQYEDKKNGFIIKGYVDDVNEVMANAKVCLSPLRFGAGLKGKFFDAMHNGTPFITTTIGAEGIVDENSEQQFVTDLTENIVKHAVNLYQNEEIWLNQQEFGFKLLRKKYNKKLHTRRFLNKLEDAFTNKETNRLNNFLGSMLQHHSMQSTKFMSRWIEEKNKEYIKK</sequence>
<dbReference type="EC" id="2.4.-.-" evidence="1"/>
<keyword evidence="1" id="KW-0328">Glycosyltransferase</keyword>
<organism evidence="1">
    <name type="scientific">Pontimicrobium sp. SW4</name>
    <dbReference type="NCBI Taxonomy" id="3153519"/>
    <lineage>
        <taxon>Bacteria</taxon>
        <taxon>Pseudomonadati</taxon>
        <taxon>Bacteroidota</taxon>
        <taxon>Flavobacteriia</taxon>
        <taxon>Flavobacteriales</taxon>
        <taxon>Flavobacteriaceae</taxon>
        <taxon>Pontimicrobium</taxon>
    </lineage>
</organism>
<gene>
    <name evidence="1" type="ORF">ABGB03_05015</name>
</gene>
<dbReference type="AlphaFoldDB" id="A0AAU7BWC4"/>
<dbReference type="SUPFAM" id="SSF53756">
    <property type="entry name" value="UDP-Glycosyltransferase/glycogen phosphorylase"/>
    <property type="match status" value="1"/>
</dbReference>